<gene>
    <name evidence="1" type="ORF">H4W30_002076</name>
</gene>
<dbReference type="Proteomes" id="UP000656548">
    <property type="component" value="Unassembled WGS sequence"/>
</dbReference>
<name>A0ABR9L2P2_9PSEU</name>
<reference evidence="1 2" key="1">
    <citation type="submission" date="2020-10" db="EMBL/GenBank/DDBJ databases">
        <title>Sequencing the genomes of 1000 actinobacteria strains.</title>
        <authorList>
            <person name="Klenk H.-P."/>
        </authorList>
    </citation>
    <scope>NUCLEOTIDE SEQUENCE [LARGE SCALE GENOMIC DNA]</scope>
    <source>
        <strain evidence="1 2">DSM 46661</strain>
    </source>
</reference>
<dbReference type="EMBL" id="JADBEJ010000003">
    <property type="protein sequence ID" value="MBE1575029.1"/>
    <property type="molecule type" value="Genomic_DNA"/>
</dbReference>
<dbReference type="RefSeq" id="WP_192742660.1">
    <property type="nucleotide sequence ID" value="NZ_JADBEJ010000003.1"/>
</dbReference>
<accession>A0ABR9L2P2</accession>
<sequence>MNRRQWRARLATVATNVNTALRRNPDRIPEAPLWILADQTAADDAARKKTRWL</sequence>
<comment type="caution">
    <text evidence="1">The sequence shown here is derived from an EMBL/GenBank/DDBJ whole genome shotgun (WGS) entry which is preliminary data.</text>
</comment>
<evidence type="ECO:0000313" key="1">
    <source>
        <dbReference type="EMBL" id="MBE1575029.1"/>
    </source>
</evidence>
<proteinExistence type="predicted"/>
<protein>
    <submittedName>
        <fullName evidence="1">Uncharacterized protein</fullName>
    </submittedName>
</protein>
<keyword evidence="2" id="KW-1185">Reference proteome</keyword>
<evidence type="ECO:0000313" key="2">
    <source>
        <dbReference type="Proteomes" id="UP000656548"/>
    </source>
</evidence>
<organism evidence="1 2">
    <name type="scientific">Amycolatopsis roodepoortensis</name>
    <dbReference type="NCBI Taxonomy" id="700274"/>
    <lineage>
        <taxon>Bacteria</taxon>
        <taxon>Bacillati</taxon>
        <taxon>Actinomycetota</taxon>
        <taxon>Actinomycetes</taxon>
        <taxon>Pseudonocardiales</taxon>
        <taxon>Pseudonocardiaceae</taxon>
        <taxon>Amycolatopsis</taxon>
    </lineage>
</organism>